<organism evidence="2 3">
    <name type="scientific">Candidatus Terrybacteria bacterium CG10_big_fil_rev_8_21_14_0_10_41_10</name>
    <dbReference type="NCBI Taxonomy" id="1975026"/>
    <lineage>
        <taxon>Bacteria</taxon>
        <taxon>Candidatus Terryibacteriota</taxon>
    </lineage>
</organism>
<name>A0A2M8LAN9_9BACT</name>
<comment type="caution">
    <text evidence="2">The sequence shown here is derived from an EMBL/GenBank/DDBJ whole genome shotgun (WGS) entry which is preliminary data.</text>
</comment>
<gene>
    <name evidence="2" type="ORF">COV02_01210</name>
</gene>
<keyword evidence="1" id="KW-0472">Membrane</keyword>
<feature type="transmembrane region" description="Helical" evidence="1">
    <location>
        <begin position="45"/>
        <end position="67"/>
    </location>
</feature>
<evidence type="ECO:0000313" key="2">
    <source>
        <dbReference type="EMBL" id="PJE73693.1"/>
    </source>
</evidence>
<keyword evidence="1" id="KW-1133">Transmembrane helix</keyword>
<dbReference type="EMBL" id="PFER01000020">
    <property type="protein sequence ID" value="PJE73693.1"/>
    <property type="molecule type" value="Genomic_DNA"/>
</dbReference>
<feature type="non-terminal residue" evidence="2">
    <location>
        <position position="1"/>
    </location>
</feature>
<keyword evidence="1" id="KW-0812">Transmembrane</keyword>
<evidence type="ECO:0000313" key="3">
    <source>
        <dbReference type="Proteomes" id="UP000230959"/>
    </source>
</evidence>
<evidence type="ECO:0000256" key="1">
    <source>
        <dbReference type="SAM" id="Phobius"/>
    </source>
</evidence>
<accession>A0A2M8LAN9</accession>
<dbReference type="Proteomes" id="UP000230959">
    <property type="component" value="Unassembled WGS sequence"/>
</dbReference>
<proteinExistence type="predicted"/>
<dbReference type="AlphaFoldDB" id="A0A2M8LAN9"/>
<reference evidence="3" key="1">
    <citation type="submission" date="2017-09" db="EMBL/GenBank/DDBJ databases">
        <title>Depth-based differentiation of microbial function through sediment-hosted aquifers and enrichment of novel symbionts in the deep terrestrial subsurface.</title>
        <authorList>
            <person name="Probst A.J."/>
            <person name="Ladd B."/>
            <person name="Jarett J.K."/>
            <person name="Geller-Mcgrath D.E."/>
            <person name="Sieber C.M.K."/>
            <person name="Emerson J.B."/>
            <person name="Anantharaman K."/>
            <person name="Thomas B.C."/>
            <person name="Malmstrom R."/>
            <person name="Stieglmeier M."/>
            <person name="Klingl A."/>
            <person name="Woyke T."/>
            <person name="Ryan C.M."/>
            <person name="Banfield J.F."/>
        </authorList>
    </citation>
    <scope>NUCLEOTIDE SEQUENCE [LARGE SCALE GENOMIC DNA]</scope>
</reference>
<sequence length="68" mass="8095">LALGLERLFVILQSKIKKCNMYVALCSIEKTSTVWYFMFMTKESILPIIMFLLGLIAVLLYIFFWFYK</sequence>
<protein>
    <submittedName>
        <fullName evidence="2">Uncharacterized protein</fullName>
    </submittedName>
</protein>